<proteinExistence type="predicted"/>
<dbReference type="Gene3D" id="1.25.40.20">
    <property type="entry name" value="Ankyrin repeat-containing domain"/>
    <property type="match status" value="1"/>
</dbReference>
<feature type="non-terminal residue" evidence="5">
    <location>
        <position position="1"/>
    </location>
</feature>
<dbReference type="GO" id="GO:0031436">
    <property type="term" value="C:BRCA1-BARD1 complex"/>
    <property type="evidence" value="ECO:0007669"/>
    <property type="project" value="TreeGrafter"/>
</dbReference>
<feature type="region of interest" description="Disordered" evidence="4">
    <location>
        <begin position="159"/>
        <end position="192"/>
    </location>
</feature>
<dbReference type="Pfam" id="PF12796">
    <property type="entry name" value="Ank_2"/>
    <property type="match status" value="1"/>
</dbReference>
<organism evidence="5 6">
    <name type="scientific">Lates japonicus</name>
    <name type="common">Japanese lates</name>
    <dbReference type="NCBI Taxonomy" id="270547"/>
    <lineage>
        <taxon>Eukaryota</taxon>
        <taxon>Metazoa</taxon>
        <taxon>Chordata</taxon>
        <taxon>Craniata</taxon>
        <taxon>Vertebrata</taxon>
        <taxon>Euteleostomi</taxon>
        <taxon>Actinopterygii</taxon>
        <taxon>Neopterygii</taxon>
        <taxon>Teleostei</taxon>
        <taxon>Neoteleostei</taxon>
        <taxon>Acanthomorphata</taxon>
        <taxon>Carangaria</taxon>
        <taxon>Carangaria incertae sedis</taxon>
        <taxon>Centropomidae</taxon>
        <taxon>Lates</taxon>
    </lineage>
</organism>
<feature type="repeat" description="ANK" evidence="3">
    <location>
        <begin position="226"/>
        <end position="258"/>
    </location>
</feature>
<name>A0AAD3MXX6_LATJO</name>
<dbReference type="GO" id="GO:0085020">
    <property type="term" value="P:protein K6-linked ubiquitination"/>
    <property type="evidence" value="ECO:0007669"/>
    <property type="project" value="TreeGrafter"/>
</dbReference>
<evidence type="ECO:0000256" key="3">
    <source>
        <dbReference type="PROSITE-ProRule" id="PRU00023"/>
    </source>
</evidence>
<dbReference type="Pfam" id="PF00023">
    <property type="entry name" value="Ank"/>
    <property type="match status" value="1"/>
</dbReference>
<dbReference type="Proteomes" id="UP001279410">
    <property type="component" value="Unassembled WGS sequence"/>
</dbReference>
<dbReference type="InterPro" id="IPR036770">
    <property type="entry name" value="Ankyrin_rpt-contain_sf"/>
</dbReference>
<evidence type="ECO:0000256" key="4">
    <source>
        <dbReference type="SAM" id="MobiDB-lite"/>
    </source>
</evidence>
<evidence type="ECO:0000256" key="2">
    <source>
        <dbReference type="ARBA" id="ARBA00023043"/>
    </source>
</evidence>
<dbReference type="PANTHER" id="PTHR24171:SF8">
    <property type="entry name" value="BRCA1-ASSOCIATED RING DOMAIN PROTEIN 1"/>
    <property type="match status" value="1"/>
</dbReference>
<evidence type="ECO:0000313" key="5">
    <source>
        <dbReference type="EMBL" id="GLD61686.1"/>
    </source>
</evidence>
<dbReference type="SUPFAM" id="SSF48403">
    <property type="entry name" value="Ankyrin repeat"/>
    <property type="match status" value="1"/>
</dbReference>
<keyword evidence="6" id="KW-1185">Reference proteome</keyword>
<gene>
    <name evidence="5" type="ORF">AKAME5_001347400</name>
</gene>
<keyword evidence="1" id="KW-0677">Repeat</keyword>
<protein>
    <submittedName>
        <fullName evidence="5">Ankyrin repeat domain-containing protein 27-like protein</fullName>
    </submittedName>
</protein>
<dbReference type="AlphaFoldDB" id="A0AAD3MXX6"/>
<dbReference type="PROSITE" id="PS50297">
    <property type="entry name" value="ANK_REP_REGION"/>
    <property type="match status" value="2"/>
</dbReference>
<dbReference type="PANTHER" id="PTHR24171">
    <property type="entry name" value="ANKYRIN REPEAT DOMAIN-CONTAINING PROTEIN 39-RELATED"/>
    <property type="match status" value="1"/>
</dbReference>
<dbReference type="SMART" id="SM00248">
    <property type="entry name" value="ANK"/>
    <property type="match status" value="3"/>
</dbReference>
<dbReference type="EMBL" id="BRZM01000047">
    <property type="protein sequence ID" value="GLD61686.1"/>
    <property type="molecule type" value="Genomic_DNA"/>
</dbReference>
<keyword evidence="2 3" id="KW-0040">ANK repeat</keyword>
<dbReference type="GO" id="GO:0004842">
    <property type="term" value="F:ubiquitin-protein transferase activity"/>
    <property type="evidence" value="ECO:0007669"/>
    <property type="project" value="TreeGrafter"/>
</dbReference>
<sequence length="320" mass="34936">VTIVPRRHQPAERQRTWRCTWRVGGATRELLQVLLENGASTNIPTKNAKSRWPKSASFNLQGKIPHAAAVDSRTDATQRQQSRRSLILITCLSGQPGEPEGCYLLEWMDEKRGLREIRLVSAHTLCLQRRRLHAASTSPPASATALAALLIRHGANANARRPTRAATPLHPPASAPRPGRSPEQEPIPTDLSCLEPSGTDVLYYYVTLVVRFLLECNAKLNKKDHYGNTPLIHACLCGNQETVTTLLQSNALVNVANLQGNTALHEAVRGGHQALVELLLRGGASAGLRNKRQRTPLDCAYELGGKVGQETGEVGACRVM</sequence>
<dbReference type="PROSITE" id="PS50088">
    <property type="entry name" value="ANK_REPEAT"/>
    <property type="match status" value="2"/>
</dbReference>
<feature type="repeat" description="ANK" evidence="3">
    <location>
        <begin position="259"/>
        <end position="291"/>
    </location>
</feature>
<feature type="compositionally biased region" description="Low complexity" evidence="4">
    <location>
        <begin position="159"/>
        <end position="168"/>
    </location>
</feature>
<dbReference type="GO" id="GO:0070531">
    <property type="term" value="C:BRCA1-A complex"/>
    <property type="evidence" value="ECO:0007669"/>
    <property type="project" value="TreeGrafter"/>
</dbReference>
<evidence type="ECO:0000313" key="6">
    <source>
        <dbReference type="Proteomes" id="UP001279410"/>
    </source>
</evidence>
<reference evidence="5" key="1">
    <citation type="submission" date="2022-08" db="EMBL/GenBank/DDBJ databases">
        <title>Genome sequencing of akame (Lates japonicus).</title>
        <authorList>
            <person name="Hashiguchi Y."/>
            <person name="Takahashi H."/>
        </authorList>
    </citation>
    <scope>NUCLEOTIDE SEQUENCE</scope>
    <source>
        <strain evidence="5">Kochi</strain>
    </source>
</reference>
<comment type="caution">
    <text evidence="5">The sequence shown here is derived from an EMBL/GenBank/DDBJ whole genome shotgun (WGS) entry which is preliminary data.</text>
</comment>
<evidence type="ECO:0000256" key="1">
    <source>
        <dbReference type="ARBA" id="ARBA00022737"/>
    </source>
</evidence>
<dbReference type="InterPro" id="IPR002110">
    <property type="entry name" value="Ankyrin_rpt"/>
</dbReference>
<accession>A0AAD3MXX6</accession>